<evidence type="ECO:0000313" key="2">
    <source>
        <dbReference type="EMBL" id="AAX88430.1"/>
    </source>
</evidence>
<name>Q4QKL7_HAEI8</name>
<dbReference type="Pfam" id="PF02661">
    <property type="entry name" value="Fic"/>
    <property type="match status" value="1"/>
</dbReference>
<dbReference type="InterPro" id="IPR011204">
    <property type="entry name" value="Virulence_RhuM-like"/>
</dbReference>
<sequence>MLVIKENNMNNQNPIEIYQTQDGTTQVEVRFENDTVWLSQAQMAMLFGKDIRTINEHITNIFDDEELEKESTIRKFRIVRQEGKRQVNREIEHYDLDMIISVGYRVKSKQGISFRRWATARLKEYLTQGYTINQKRLQQNAHELEQALALIQKTANSSELTLESGRGLVDIVSRYTHTFLWLQQYDEGLLAEPQTQQGGTLPTYAEAFSALAELKSQLMTKGEASDLFGRERDNGLSAILGNLDQSVFGEPAYPSIEAKAAHLLYFVVKNHPFSDGNKRSGAFLFVDFLHRNGRLFDHNGYPVINDTGLAALTLLVAESDPKQKETLIRLIMHMLKQEKK</sequence>
<dbReference type="HOGENOM" id="CLU_048266_1_0_6"/>
<evidence type="ECO:0000259" key="1">
    <source>
        <dbReference type="PROSITE" id="PS51459"/>
    </source>
</evidence>
<dbReference type="PANTHER" id="PTHR35810">
    <property type="entry name" value="CYTOPLASMIC PROTEIN-RELATED"/>
    <property type="match status" value="1"/>
</dbReference>
<dbReference type="PANTHER" id="PTHR35810:SF1">
    <property type="entry name" value="CYTOPLASMIC PROTEIN"/>
    <property type="match status" value="1"/>
</dbReference>
<dbReference type="KEGG" id="hit:NTHI1631"/>
<gene>
    <name evidence="2" type="ordered locus">NTHI1631</name>
</gene>
<proteinExistence type="predicted"/>
<dbReference type="Pfam" id="PF13310">
    <property type="entry name" value="Virulence_RhuM"/>
    <property type="match status" value="1"/>
</dbReference>
<dbReference type="EMBL" id="CP000057">
    <property type="protein sequence ID" value="AAX88430.1"/>
    <property type="molecule type" value="Genomic_DNA"/>
</dbReference>
<dbReference type="InterPro" id="IPR036597">
    <property type="entry name" value="Fido-like_dom_sf"/>
</dbReference>
<dbReference type="Gene3D" id="1.20.120.1870">
    <property type="entry name" value="Fic/DOC protein, Fido domain"/>
    <property type="match status" value="1"/>
</dbReference>
<dbReference type="InterPro" id="IPR053737">
    <property type="entry name" value="Type_II_TA_Toxin"/>
</dbReference>
<accession>Q4QKL7</accession>
<evidence type="ECO:0000313" key="3">
    <source>
        <dbReference type="Proteomes" id="UP000002525"/>
    </source>
</evidence>
<dbReference type="PROSITE" id="PS51459">
    <property type="entry name" value="FIDO"/>
    <property type="match status" value="1"/>
</dbReference>
<dbReference type="Proteomes" id="UP000002525">
    <property type="component" value="Chromosome"/>
</dbReference>
<dbReference type="InterPro" id="IPR003812">
    <property type="entry name" value="Fido"/>
</dbReference>
<protein>
    <recommendedName>
        <fullName evidence="1">Fido domain-containing protein</fullName>
    </recommendedName>
</protein>
<reference evidence="2 3" key="1">
    <citation type="journal article" date="2005" name="J. Bacteriol.">
        <title>Genomic sequence of an otitis media isolate of nontypeable Haemophilus influenzae: comparative study with H. influenzae serotype d, strain KW20.</title>
        <authorList>
            <person name="Harrison A."/>
            <person name="Dyer D.W."/>
            <person name="Gillaspy A."/>
            <person name="Ray W.C."/>
            <person name="Mungur R."/>
            <person name="Carson M.B."/>
            <person name="Zhong H."/>
            <person name="Gipson J."/>
            <person name="Gipson M."/>
            <person name="Johnson L.S."/>
            <person name="Lewis L."/>
            <person name="Bakaletz L.O."/>
            <person name="Munson R.S.Jr."/>
        </authorList>
    </citation>
    <scope>NUCLEOTIDE SEQUENCE [LARGE SCALE GENOMIC DNA]</scope>
    <source>
        <strain evidence="2 3">86-028NP</strain>
    </source>
</reference>
<feature type="domain" description="Fido" evidence="1">
    <location>
        <begin position="206"/>
        <end position="333"/>
    </location>
</feature>
<dbReference type="AlphaFoldDB" id="Q4QKL7"/>
<dbReference type="SUPFAM" id="SSF140931">
    <property type="entry name" value="Fic-like"/>
    <property type="match status" value="1"/>
</dbReference>
<organism evidence="2 3">
    <name type="scientific">Haemophilus influenzae (strain 86-028NP)</name>
    <dbReference type="NCBI Taxonomy" id="281310"/>
    <lineage>
        <taxon>Bacteria</taxon>
        <taxon>Pseudomonadati</taxon>
        <taxon>Pseudomonadota</taxon>
        <taxon>Gammaproteobacteria</taxon>
        <taxon>Pasteurellales</taxon>
        <taxon>Pasteurellaceae</taxon>
        <taxon>Haemophilus</taxon>
    </lineage>
</organism>